<dbReference type="SUPFAM" id="SSF55874">
    <property type="entry name" value="ATPase domain of HSP90 chaperone/DNA topoisomerase II/histidine kinase"/>
    <property type="match status" value="1"/>
</dbReference>
<dbReference type="PANTHER" id="PTHR11528">
    <property type="entry name" value="HEAT SHOCK PROTEIN 90 FAMILY MEMBER"/>
    <property type="match status" value="1"/>
</dbReference>
<dbReference type="GO" id="GO:0051082">
    <property type="term" value="F:unfolded protein binding"/>
    <property type="evidence" value="ECO:0007669"/>
    <property type="project" value="InterPro"/>
</dbReference>
<feature type="binding site" evidence="5">
    <location>
        <position position="131"/>
    </location>
    <ligand>
        <name>ATP</name>
        <dbReference type="ChEBI" id="CHEBI:30616"/>
    </ligand>
</feature>
<dbReference type="Gene3D" id="1.20.120.790">
    <property type="entry name" value="Heat shock protein 90, C-terminal domain"/>
    <property type="match status" value="1"/>
</dbReference>
<dbReference type="GeneID" id="25336703"/>
<sequence length="800" mass="88401">MRRVCPSILQRQLLPSNLSVRGNRDSCISLATIGAHRGSHGLARVPVTGPQHAVPAPPVQPKWGWACRSLGEQAESRGLSTSASAAEGSPVESAGGEERHPFQAETQKLLQIVTHSLYTDKEVFIRELISNASDALEKFRFLQASEQQQEGQQQQERGQLRVVLRANPAEKTLTIEDNGVGMSRDELVKNLGTIARSGSLEFLKSAGPEASKDIIGQFGVGFYSSFVVSERVEVFTRSRDGGGVLRWCSDGSGSFTLSHAALESLSCPSGTRIVCHLKQDCLEFANPHRVKECAKKFSAFVKNDPWAARSALHADILSFLVESICCSFPVFMEENGKEVQVSSQEALWLKASATAEEHKEFFRHLTNQSWGEPFYSIMFSADAPLTIRSVLYFPADPPNRLFQTGPLESGVSLLSRRVLVKKSANDLLPKWLWFLRGIVDCEDLPLNVSREHMQDSMLQRKLSTVIVKRILKFLNDQMKSDPAKYQQFYQKYSQNIKEGVLEDAHSGSTYKDMLLPLLRFECSSEEAGKMITLDEYLHKMPAKQKHLYYYCCSDRTTALSSPYMEQYVAKSRPVILMTADIDEFLAMNLSEYKGKRLVAVDSPGEDVEEEAADEEDTKATEENGGKPKLVGEQQTELASFVKDTLASRVTDVKFSERLLSSPAVVSGFLSPTLRRMMKATLQGAPDAQLNLASLPATLELNPSHELITSLYHLRTSNSDVAKLLVEQLFDNARIAAGIMEEPKSMLGRLNKLMSLTAQYAYHHAGSAAVPPSPASGEATPRKPAQATQLGSQEASETAKV</sequence>
<protein>
    <submittedName>
        <fullName evidence="7">Heat shock protein 90, putative</fullName>
    </submittedName>
</protein>
<feature type="binding site" evidence="5">
    <location>
        <position position="271"/>
    </location>
    <ligand>
        <name>ATP</name>
        <dbReference type="ChEBI" id="CHEBI:30616"/>
    </ligand>
</feature>
<evidence type="ECO:0000256" key="6">
    <source>
        <dbReference type="SAM" id="MobiDB-lite"/>
    </source>
</evidence>
<accession>U6LYW1</accession>
<dbReference type="CDD" id="cd16927">
    <property type="entry name" value="HATPase_Hsp90-like"/>
    <property type="match status" value="1"/>
</dbReference>
<dbReference type="InterPro" id="IPR036890">
    <property type="entry name" value="HATPase_C_sf"/>
</dbReference>
<keyword evidence="7" id="KW-0346">Stress response</keyword>
<organism evidence="7 8">
    <name type="scientific">Eimeria maxima</name>
    <name type="common">Coccidian parasite</name>
    <dbReference type="NCBI Taxonomy" id="5804"/>
    <lineage>
        <taxon>Eukaryota</taxon>
        <taxon>Sar</taxon>
        <taxon>Alveolata</taxon>
        <taxon>Apicomplexa</taxon>
        <taxon>Conoidasida</taxon>
        <taxon>Coccidia</taxon>
        <taxon>Eucoccidiorida</taxon>
        <taxon>Eimeriorina</taxon>
        <taxon>Eimeriidae</taxon>
        <taxon>Eimeria</taxon>
    </lineage>
</organism>
<reference evidence="7" key="1">
    <citation type="submission" date="2013-10" db="EMBL/GenBank/DDBJ databases">
        <title>Genomic analysis of the causative agents of coccidiosis in chickens.</title>
        <authorList>
            <person name="Reid A.J."/>
            <person name="Blake D."/>
            <person name="Billington K."/>
            <person name="Browne H."/>
            <person name="Dunn M."/>
            <person name="Hung S."/>
            <person name="Kawahara F."/>
            <person name="Miranda-Saavedra D."/>
            <person name="Mourier T."/>
            <person name="Nagra H."/>
            <person name="Otto T.D."/>
            <person name="Rawlings N."/>
            <person name="Sanchez A."/>
            <person name="Sanders M."/>
            <person name="Subramaniam C."/>
            <person name="Tay Y."/>
            <person name="Dear P."/>
            <person name="Doerig C."/>
            <person name="Gruber A."/>
            <person name="Parkinson J."/>
            <person name="Shirley M."/>
            <person name="Wan K.L."/>
            <person name="Berriman M."/>
            <person name="Tomley F."/>
            <person name="Pain A."/>
        </authorList>
    </citation>
    <scope>NUCLEOTIDE SEQUENCE [LARGE SCALE GENOMIC DNA]</scope>
    <source>
        <strain evidence="7">Weybridge</strain>
    </source>
</reference>
<dbReference type="HAMAP" id="MF_00505">
    <property type="entry name" value="HSP90"/>
    <property type="match status" value="1"/>
</dbReference>
<keyword evidence="3 5" id="KW-0067">ATP-binding</keyword>
<dbReference type="EMBL" id="HG719180">
    <property type="protein sequence ID" value="CDJ56951.1"/>
    <property type="molecule type" value="Genomic_DNA"/>
</dbReference>
<dbReference type="RefSeq" id="XP_013333601.1">
    <property type="nucleotide sequence ID" value="XM_013478147.1"/>
</dbReference>
<evidence type="ECO:0000313" key="8">
    <source>
        <dbReference type="Proteomes" id="UP000030763"/>
    </source>
</evidence>
<keyword evidence="8" id="KW-1185">Reference proteome</keyword>
<dbReference type="Pfam" id="PF00183">
    <property type="entry name" value="HSP90"/>
    <property type="match status" value="1"/>
</dbReference>
<feature type="compositionally biased region" description="Polar residues" evidence="6">
    <location>
        <begin position="785"/>
        <end position="800"/>
    </location>
</feature>
<reference evidence="7" key="2">
    <citation type="submission" date="2013-10" db="EMBL/GenBank/DDBJ databases">
        <authorList>
            <person name="Aslett M."/>
        </authorList>
    </citation>
    <scope>NUCLEOTIDE SEQUENCE [LARGE SCALE GENOMIC DNA]</scope>
    <source>
        <strain evidence="7">Weybridge</strain>
    </source>
</reference>
<dbReference type="NCBIfam" id="NF003555">
    <property type="entry name" value="PRK05218.1"/>
    <property type="match status" value="1"/>
</dbReference>
<feature type="binding site" evidence="5">
    <location>
        <position position="127"/>
    </location>
    <ligand>
        <name>ATP</name>
        <dbReference type="ChEBI" id="CHEBI:30616"/>
    </ligand>
</feature>
<dbReference type="SUPFAM" id="SSF110942">
    <property type="entry name" value="HSP90 C-terminal domain"/>
    <property type="match status" value="1"/>
</dbReference>
<evidence type="ECO:0000256" key="4">
    <source>
        <dbReference type="ARBA" id="ARBA00023186"/>
    </source>
</evidence>
<feature type="binding site" evidence="5">
    <location>
        <position position="182"/>
    </location>
    <ligand>
        <name>ATP</name>
        <dbReference type="ChEBI" id="CHEBI:30616"/>
    </ligand>
</feature>
<dbReference type="Gene3D" id="3.40.50.11260">
    <property type="match status" value="1"/>
</dbReference>
<feature type="binding site" evidence="5">
    <location>
        <begin position="217"/>
        <end position="222"/>
    </location>
    <ligand>
        <name>ATP</name>
        <dbReference type="ChEBI" id="CHEBI:30616"/>
    </ligand>
</feature>
<dbReference type="PIRSF" id="PIRSF002583">
    <property type="entry name" value="Hsp90"/>
    <property type="match status" value="1"/>
</dbReference>
<dbReference type="SUPFAM" id="SSF54211">
    <property type="entry name" value="Ribosomal protein S5 domain 2-like"/>
    <property type="match status" value="1"/>
</dbReference>
<feature type="region of interest" description="Disordered" evidence="6">
    <location>
        <begin position="766"/>
        <end position="800"/>
    </location>
</feature>
<feature type="binding site" evidence="5">
    <location>
        <position position="450"/>
    </location>
    <ligand>
        <name>ATP</name>
        <dbReference type="ChEBI" id="CHEBI:30616"/>
    </ligand>
</feature>
<evidence type="ECO:0000256" key="3">
    <source>
        <dbReference type="ARBA" id="ARBA00022840"/>
    </source>
</evidence>
<feature type="region of interest" description="Disordered" evidence="6">
    <location>
        <begin position="601"/>
        <end position="627"/>
    </location>
</feature>
<dbReference type="FunFam" id="3.30.230.80:FF:000004">
    <property type="entry name" value="Heat shock protein 75 kDa"/>
    <property type="match status" value="1"/>
</dbReference>
<keyword evidence="2 5" id="KW-0547">Nucleotide-binding</keyword>
<dbReference type="InterPro" id="IPR020575">
    <property type="entry name" value="Hsp90_N"/>
</dbReference>
<feature type="compositionally biased region" description="Acidic residues" evidence="6">
    <location>
        <begin position="603"/>
        <end position="616"/>
    </location>
</feature>
<evidence type="ECO:0000313" key="7">
    <source>
        <dbReference type="EMBL" id="CDJ56951.1"/>
    </source>
</evidence>
<name>U6LYW1_EIMMA</name>
<comment type="similarity">
    <text evidence="1">Belongs to the heat shock protein 90 family.</text>
</comment>
<dbReference type="InterPro" id="IPR037196">
    <property type="entry name" value="HSP90_C"/>
</dbReference>
<dbReference type="GO" id="GO:0005524">
    <property type="term" value="F:ATP binding"/>
    <property type="evidence" value="ECO:0007669"/>
    <property type="project" value="UniProtKB-KW"/>
</dbReference>
<evidence type="ECO:0000256" key="1">
    <source>
        <dbReference type="ARBA" id="ARBA00008239"/>
    </source>
</evidence>
<dbReference type="Pfam" id="PF13589">
    <property type="entry name" value="HATPase_c_3"/>
    <property type="match status" value="1"/>
</dbReference>
<keyword evidence="4" id="KW-0143">Chaperone</keyword>
<dbReference type="InterPro" id="IPR001404">
    <property type="entry name" value="Hsp90_fam"/>
</dbReference>
<dbReference type="GO" id="GO:0140662">
    <property type="term" value="F:ATP-dependent protein folding chaperone"/>
    <property type="evidence" value="ECO:0007669"/>
    <property type="project" value="InterPro"/>
</dbReference>
<feature type="region of interest" description="Disordered" evidence="6">
    <location>
        <begin position="76"/>
        <end position="99"/>
    </location>
</feature>
<dbReference type="Gene3D" id="3.30.230.80">
    <property type="match status" value="1"/>
</dbReference>
<feature type="binding site" evidence="5">
    <location>
        <position position="177"/>
    </location>
    <ligand>
        <name>ATP</name>
        <dbReference type="ChEBI" id="CHEBI:30616"/>
    </ligand>
</feature>
<feature type="binding site" evidence="5">
    <location>
        <begin position="197"/>
        <end position="198"/>
    </location>
    <ligand>
        <name>ATP</name>
        <dbReference type="ChEBI" id="CHEBI:30616"/>
    </ligand>
</feature>
<proteinExistence type="inferred from homology"/>
<dbReference type="OrthoDB" id="28737at2759"/>
<dbReference type="InterPro" id="IPR020568">
    <property type="entry name" value="Ribosomal_Su5_D2-typ_SF"/>
</dbReference>
<gene>
    <name evidence="7" type="ORF">EMWEY_00027170</name>
</gene>
<dbReference type="VEuPathDB" id="ToxoDB:EMWEY_00027170"/>
<dbReference type="AlphaFoldDB" id="U6LYW1"/>
<dbReference type="OMA" id="DHTQQNE"/>
<evidence type="ECO:0000256" key="2">
    <source>
        <dbReference type="ARBA" id="ARBA00022741"/>
    </source>
</evidence>
<dbReference type="Proteomes" id="UP000030763">
    <property type="component" value="Unassembled WGS sequence"/>
</dbReference>
<evidence type="ECO:0000256" key="5">
    <source>
        <dbReference type="PIRSR" id="PIRSR002583-1"/>
    </source>
</evidence>
<dbReference type="GO" id="GO:0016887">
    <property type="term" value="F:ATP hydrolysis activity"/>
    <property type="evidence" value="ECO:0007669"/>
    <property type="project" value="InterPro"/>
</dbReference>
<feature type="binding site" evidence="5">
    <location>
        <position position="190"/>
    </location>
    <ligand>
        <name>ATP</name>
        <dbReference type="ChEBI" id="CHEBI:30616"/>
    </ligand>
</feature>
<dbReference type="Gene3D" id="3.30.565.10">
    <property type="entry name" value="Histidine kinase-like ATPase, C-terminal domain"/>
    <property type="match status" value="1"/>
</dbReference>
<dbReference type="PRINTS" id="PR00775">
    <property type="entry name" value="HEATSHOCK90"/>
</dbReference>